<evidence type="ECO:0000256" key="1">
    <source>
        <dbReference type="ARBA" id="ARBA00022729"/>
    </source>
</evidence>
<evidence type="ECO:0000256" key="2">
    <source>
        <dbReference type="ARBA" id="ARBA00023239"/>
    </source>
</evidence>
<dbReference type="AlphaFoldDB" id="E3BHD1"/>
<feature type="signal peptide" evidence="3">
    <location>
        <begin position="1"/>
        <end position="19"/>
    </location>
</feature>
<dbReference type="Gene3D" id="1.50.10.100">
    <property type="entry name" value="Chondroitin AC/alginate lyase"/>
    <property type="match status" value="1"/>
</dbReference>
<keyword evidence="2" id="KW-0456">Lyase</keyword>
<accession>E3BHD1</accession>
<dbReference type="STRING" id="796620.VIBC2010_09592"/>
<dbReference type="RefSeq" id="WP_009600379.1">
    <property type="nucleotide sequence ID" value="NZ_AEIU01000056.1"/>
</dbReference>
<evidence type="ECO:0000313" key="6">
    <source>
        <dbReference type="Proteomes" id="UP000002943"/>
    </source>
</evidence>
<dbReference type="SUPFAM" id="SSF48230">
    <property type="entry name" value="Chondroitin AC/alginate lyase"/>
    <property type="match status" value="1"/>
</dbReference>
<sequence>MLRVVLYLLALLVCPQGFAKAFIHPGILLDKSQLDYVKHKINANKEPWLSRYLVMKNHALAALDHQPNAKWEGLNCGGPDGAGKHDRCRHEINDARAAYTQALLWYYSEDTRYAENAIQILNAWSDDFTGQHGGYNQALQAAWALAVWTRAAEIIRYSYPWPNRQVVQFENMIRDRYLADIDEYNTDCYFGNWQAVITEAKISAAVFLEDSELFESAIIRYQTYFPLYFYLEKDGQLPFALNKCQYAAKQARLKTYWNIQSKYTPLVSGHTQETCRDLEHTAYGIAGYVNTAQTAHIQQRDLFVQSQERFITALEFQASLDQPDSQLDLVCGKSVERKGGLTGTLLIAYEHYTKDHNIAMPNVKFWMDHNIELRPEGYFHYLWESLTHQR</sequence>
<proteinExistence type="predicted"/>
<protein>
    <recommendedName>
        <fullName evidence="4">Alginate lyase domain-containing protein</fullName>
    </recommendedName>
</protein>
<dbReference type="Pfam" id="PF05426">
    <property type="entry name" value="Alginate_lyase"/>
    <property type="match status" value="1"/>
</dbReference>
<keyword evidence="1 3" id="KW-0732">Signal</keyword>
<dbReference type="EMBL" id="AEIU01000056">
    <property type="protein sequence ID" value="EFP97519.1"/>
    <property type="molecule type" value="Genomic_DNA"/>
</dbReference>
<evidence type="ECO:0000313" key="5">
    <source>
        <dbReference type="EMBL" id="EFP97519.1"/>
    </source>
</evidence>
<dbReference type="Proteomes" id="UP000002943">
    <property type="component" value="Unassembled WGS sequence"/>
</dbReference>
<dbReference type="OrthoDB" id="222550at2"/>
<comment type="caution">
    <text evidence="5">The sequence shown here is derived from an EMBL/GenBank/DDBJ whole genome shotgun (WGS) entry which is preliminary data.</text>
</comment>
<dbReference type="GO" id="GO:0016829">
    <property type="term" value="F:lyase activity"/>
    <property type="evidence" value="ECO:0007669"/>
    <property type="project" value="UniProtKB-KW"/>
</dbReference>
<gene>
    <name evidence="5" type="ORF">VIBC2010_09592</name>
</gene>
<evidence type="ECO:0000256" key="3">
    <source>
        <dbReference type="SAM" id="SignalP"/>
    </source>
</evidence>
<reference evidence="5 6" key="1">
    <citation type="journal article" date="2012" name="Int. J. Syst. Evol. Microbiol.">
        <title>Vibrio caribbeanicus sp. nov., isolated from the marine sponge Scleritoderma cyanea.</title>
        <authorList>
            <person name="Hoffmann M."/>
            <person name="Monday S.R."/>
            <person name="Allard M.W."/>
            <person name="Strain E.A."/>
            <person name="Whittaker P."/>
            <person name="Naum M."/>
            <person name="McCarthy P.J."/>
            <person name="Lopez J.V."/>
            <person name="Fischer M."/>
            <person name="Brown E.W."/>
        </authorList>
    </citation>
    <scope>NUCLEOTIDE SEQUENCE [LARGE SCALE GENOMIC DNA]</scope>
    <source>
        <strain evidence="5 6">ATCC BAA-2122</strain>
    </source>
</reference>
<organism evidence="5 6">
    <name type="scientific">Vibrio caribbeanicus ATCC BAA-2122</name>
    <dbReference type="NCBI Taxonomy" id="796620"/>
    <lineage>
        <taxon>Bacteria</taxon>
        <taxon>Pseudomonadati</taxon>
        <taxon>Pseudomonadota</taxon>
        <taxon>Gammaproteobacteria</taxon>
        <taxon>Vibrionales</taxon>
        <taxon>Vibrionaceae</taxon>
        <taxon>Vibrio</taxon>
    </lineage>
</organism>
<dbReference type="InterPro" id="IPR008397">
    <property type="entry name" value="Alginate_lyase_dom"/>
</dbReference>
<dbReference type="InterPro" id="IPR008929">
    <property type="entry name" value="Chondroitin_lyas"/>
</dbReference>
<feature type="domain" description="Alginate lyase" evidence="4">
    <location>
        <begin position="78"/>
        <end position="316"/>
    </location>
</feature>
<feature type="chain" id="PRO_5003166682" description="Alginate lyase domain-containing protein" evidence="3">
    <location>
        <begin position="20"/>
        <end position="390"/>
    </location>
</feature>
<dbReference type="eggNOG" id="COG3979">
    <property type="taxonomic scope" value="Bacteria"/>
</dbReference>
<name>E3BHD1_9VIBR</name>
<evidence type="ECO:0000259" key="4">
    <source>
        <dbReference type="Pfam" id="PF05426"/>
    </source>
</evidence>
<keyword evidence="6" id="KW-1185">Reference proteome</keyword>
<dbReference type="GO" id="GO:0042597">
    <property type="term" value="C:periplasmic space"/>
    <property type="evidence" value="ECO:0007669"/>
    <property type="project" value="InterPro"/>
</dbReference>